<evidence type="ECO:0000313" key="3">
    <source>
        <dbReference type="EMBL" id="TRM57002.1"/>
    </source>
</evidence>
<feature type="region of interest" description="Disordered" evidence="1">
    <location>
        <begin position="725"/>
        <end position="778"/>
    </location>
</feature>
<feature type="compositionally biased region" description="Low complexity" evidence="1">
    <location>
        <begin position="373"/>
        <end position="390"/>
    </location>
</feature>
<feature type="region of interest" description="Disordered" evidence="1">
    <location>
        <begin position="309"/>
        <end position="504"/>
    </location>
</feature>
<reference evidence="3 4" key="1">
    <citation type="journal article" date="2019" name="New Phytol.">
        <title>Comparative genomics reveals unique wood-decay strategies and fruiting body development in the Schizophyllaceae.</title>
        <authorList>
            <person name="Almasi E."/>
            <person name="Sahu N."/>
            <person name="Krizsan K."/>
            <person name="Balint B."/>
            <person name="Kovacs G.M."/>
            <person name="Kiss B."/>
            <person name="Cseklye J."/>
            <person name="Drula E."/>
            <person name="Henrissat B."/>
            <person name="Nagy I."/>
            <person name="Chovatia M."/>
            <person name="Adam C."/>
            <person name="LaButti K."/>
            <person name="Lipzen A."/>
            <person name="Riley R."/>
            <person name="Grigoriev I.V."/>
            <person name="Nagy L.G."/>
        </authorList>
    </citation>
    <scope>NUCLEOTIDE SEQUENCE [LARGE SCALE GENOMIC DNA]</scope>
    <source>
        <strain evidence="3 4">NL-1724</strain>
    </source>
</reference>
<dbReference type="STRING" id="97359.A0A550BWS6"/>
<feature type="compositionally biased region" description="Basic and acidic residues" evidence="1">
    <location>
        <begin position="239"/>
        <end position="248"/>
    </location>
</feature>
<feature type="compositionally biased region" description="Polar residues" evidence="1">
    <location>
        <begin position="862"/>
        <end position="879"/>
    </location>
</feature>
<accession>A0A550BWS6</accession>
<evidence type="ECO:0000256" key="1">
    <source>
        <dbReference type="SAM" id="MobiDB-lite"/>
    </source>
</evidence>
<feature type="compositionally biased region" description="Low complexity" evidence="1">
    <location>
        <begin position="737"/>
        <end position="752"/>
    </location>
</feature>
<sequence>MVARQAYTVREDKHIIEFLALHNEDGVGRSGNKIWKDLLVADEVRFPWAKTHTWQSWRDHYKKNEDVFDRKVTKFIKRLRLAGAEMQVNRGGNANGRVNAGDAGSAIGEKDAADEEPLPATPKKKRRRRAVVEDSDEEDAEETPPQPRKRRKMRDEAERPSSVRITRKRRASRANTGTGASIHPHPGSQRHVVRPRVPASTARYYAVTPPRQQTRLPTRKEEPRVSRVQKQPRASSSKVRVEDMRSDSEAEEDGTEVQAPGEEDYDAEIFEEEEMWTTAMAETRRRLCMDKEPTWEKLRRKTRTAATVITSPKKTAKRRTARLQNVSSTHAHSRNTIARRTCLSRPARPAQSDATSTTRTTLPPAQSPPVAPAPSTALPSAPSATLIPALRLPPSPPKRVKKPSKTIFDDLPSSHAATPASNRGSPASDHDSSATQSPPPRPPPTLKEGTFGSTRFVQGGARVVQEGQEGKKWPPVRRKRRRSDSSEDEGRVRPGQGVGGRGEVAAAGAASMVATTNATGAAVKSGPPPVRGSLPAANRGRPSLQDDVSRKASVYLPPKSSVPLPTKDNVSLPSKSSVPLPAKRPKDTSIAAPSMSRMTSTSSTGRHAFDDRGRIRRASDVGPVNHERNAEPAHRGEPSGPGLFRPTLPHRQSGLSIVRTASFQSPIVPAKMVDTTNDVQGSRASSGAIGAPTRGAASRRHTIAAGTAGPLLDLRRLVARAGTGSVSGTSMRSFGHSRASSLATHTTSAAPSEASAQSTSAAVQRAPSPAADPPSFLADVDTSRDRAMLEDLGAELAVRRLSEVWGFTEREVAPIFEQTGRSLSITERILRVMREGAKRAALELQGFMIFLRWIAEGGGRQSEPTAMELSQSFAPQDASTPPGQARSPSRSRRRSLQLRISPPRPSRRDEERYSPPAHTRGATFARLEREGRTAEARARERRRASGGLPPPNLASTPRGVPVKEEPVERLWTEADERLLRSANEENIGDLRALGARTDIGFLLGRVQVFAGEMCARRRGANAQAA</sequence>
<feature type="compositionally biased region" description="Polar residues" evidence="1">
    <location>
        <begin position="322"/>
        <end position="338"/>
    </location>
</feature>
<dbReference type="AlphaFoldDB" id="A0A550BWS6"/>
<feature type="compositionally biased region" description="Basic and acidic residues" evidence="1">
    <location>
        <begin position="926"/>
        <end position="938"/>
    </location>
</feature>
<gene>
    <name evidence="3" type="ORF">BD626DRAFT_574957</name>
</gene>
<dbReference type="InterPro" id="IPR009057">
    <property type="entry name" value="Homeodomain-like_sf"/>
</dbReference>
<feature type="region of interest" description="Disordered" evidence="1">
    <location>
        <begin position="862"/>
        <end position="960"/>
    </location>
</feature>
<feature type="region of interest" description="Disordered" evidence="1">
    <location>
        <begin position="678"/>
        <end position="699"/>
    </location>
</feature>
<organism evidence="3 4">
    <name type="scientific">Schizophyllum amplum</name>
    <dbReference type="NCBI Taxonomy" id="97359"/>
    <lineage>
        <taxon>Eukaryota</taxon>
        <taxon>Fungi</taxon>
        <taxon>Dikarya</taxon>
        <taxon>Basidiomycota</taxon>
        <taxon>Agaricomycotina</taxon>
        <taxon>Agaricomycetes</taxon>
        <taxon>Agaricomycetidae</taxon>
        <taxon>Agaricales</taxon>
        <taxon>Schizophyllaceae</taxon>
        <taxon>Schizophyllum</taxon>
    </lineage>
</organism>
<feature type="compositionally biased region" description="Acidic residues" evidence="1">
    <location>
        <begin position="133"/>
        <end position="142"/>
    </location>
</feature>
<feature type="compositionally biased region" description="Acidic residues" evidence="1">
    <location>
        <begin position="249"/>
        <end position="269"/>
    </location>
</feature>
<feature type="compositionally biased region" description="Low complexity" evidence="1">
    <location>
        <begin position="594"/>
        <end position="604"/>
    </location>
</feature>
<name>A0A550BWS6_9AGAR</name>
<comment type="caution">
    <text evidence="3">The sequence shown here is derived from an EMBL/GenBank/DDBJ whole genome shotgun (WGS) entry which is preliminary data.</text>
</comment>
<feature type="domain" description="TERF2-interacting telomeric protein 1 Myb" evidence="2">
    <location>
        <begin position="7"/>
        <end position="63"/>
    </location>
</feature>
<proteinExistence type="predicted"/>
<feature type="compositionally biased region" description="Polar residues" evidence="1">
    <location>
        <begin position="228"/>
        <end position="238"/>
    </location>
</feature>
<feature type="compositionally biased region" description="Low complexity" evidence="1">
    <location>
        <begin position="570"/>
        <end position="581"/>
    </location>
</feature>
<dbReference type="Pfam" id="PF08914">
    <property type="entry name" value="Myb_Rap1"/>
    <property type="match status" value="1"/>
</dbReference>
<evidence type="ECO:0000259" key="2">
    <source>
        <dbReference type="Pfam" id="PF08914"/>
    </source>
</evidence>
<evidence type="ECO:0000313" key="4">
    <source>
        <dbReference type="Proteomes" id="UP000320762"/>
    </source>
</evidence>
<protein>
    <recommendedName>
        <fullName evidence="2">TERF2-interacting telomeric protein 1 Myb domain-containing protein</fullName>
    </recommendedName>
</protein>
<feature type="region of interest" description="Disordered" evidence="1">
    <location>
        <begin position="519"/>
        <end position="646"/>
    </location>
</feature>
<dbReference type="SUPFAM" id="SSF46689">
    <property type="entry name" value="Homeodomain-like"/>
    <property type="match status" value="1"/>
</dbReference>
<feature type="compositionally biased region" description="Basic and acidic residues" evidence="1">
    <location>
        <begin position="607"/>
        <end position="637"/>
    </location>
</feature>
<dbReference type="Proteomes" id="UP000320762">
    <property type="component" value="Unassembled WGS sequence"/>
</dbReference>
<dbReference type="OrthoDB" id="435460at2759"/>
<feature type="region of interest" description="Disordered" evidence="1">
    <location>
        <begin position="89"/>
        <end position="269"/>
    </location>
</feature>
<feature type="compositionally biased region" description="Polar residues" evidence="1">
    <location>
        <begin position="415"/>
        <end position="425"/>
    </location>
</feature>
<dbReference type="InterPro" id="IPR015010">
    <property type="entry name" value="TERF2IP_Myb"/>
</dbReference>
<dbReference type="CDD" id="cd11655">
    <property type="entry name" value="rap1_myb-like"/>
    <property type="match status" value="1"/>
</dbReference>
<keyword evidence="4" id="KW-1185">Reference proteome</keyword>
<feature type="compositionally biased region" description="Low complexity" evidence="1">
    <location>
        <begin position="89"/>
        <end position="101"/>
    </location>
</feature>
<feature type="compositionally biased region" description="Basic and acidic residues" evidence="1">
    <location>
        <begin position="483"/>
        <end position="492"/>
    </location>
</feature>
<dbReference type="Gene3D" id="1.10.10.60">
    <property type="entry name" value="Homeodomain-like"/>
    <property type="match status" value="1"/>
</dbReference>
<dbReference type="EMBL" id="VDMD01000054">
    <property type="protein sequence ID" value="TRM57002.1"/>
    <property type="molecule type" value="Genomic_DNA"/>
</dbReference>